<reference evidence="7" key="1">
    <citation type="submission" date="2016-06" db="EMBL/GenBank/DDBJ databases">
        <authorList>
            <person name="Varghese N."/>
            <person name="Submissions Spin"/>
        </authorList>
    </citation>
    <scope>NUCLEOTIDE SEQUENCE [LARGE SCALE GENOMIC DNA]</scope>
    <source>
        <strain evidence="7">DSM 43817</strain>
    </source>
</reference>
<dbReference type="GO" id="GO:0030246">
    <property type="term" value="F:carbohydrate binding"/>
    <property type="evidence" value="ECO:0007669"/>
    <property type="project" value="UniProtKB-ARBA"/>
</dbReference>
<dbReference type="Gene3D" id="3.40.50.2300">
    <property type="match status" value="2"/>
</dbReference>
<proteinExistence type="inferred from homology"/>
<accession>A0A1C6T615</accession>
<evidence type="ECO:0000313" key="6">
    <source>
        <dbReference type="EMBL" id="SCL37012.1"/>
    </source>
</evidence>
<dbReference type="STRING" id="145854.GA0074692_4524"/>
<keyword evidence="7" id="KW-1185">Reference proteome</keyword>
<dbReference type="PANTHER" id="PTHR46847">
    <property type="entry name" value="D-ALLOSE-BINDING PERIPLASMIC PROTEIN-RELATED"/>
    <property type="match status" value="1"/>
</dbReference>
<protein>
    <submittedName>
        <fullName evidence="6">Monosaccharide ABC transporter substrate-binding protein, CUT2 family</fullName>
    </submittedName>
</protein>
<dbReference type="AlphaFoldDB" id="A0A1C6T615"/>
<evidence type="ECO:0000256" key="3">
    <source>
        <dbReference type="ARBA" id="ARBA00022729"/>
    </source>
</evidence>
<feature type="signal peptide" evidence="4">
    <location>
        <begin position="1"/>
        <end position="32"/>
    </location>
</feature>
<dbReference type="GO" id="GO:0030313">
    <property type="term" value="C:cell envelope"/>
    <property type="evidence" value="ECO:0007669"/>
    <property type="project" value="UniProtKB-SubCell"/>
</dbReference>
<evidence type="ECO:0000256" key="1">
    <source>
        <dbReference type="ARBA" id="ARBA00004196"/>
    </source>
</evidence>
<keyword evidence="3 4" id="KW-0732">Signal</keyword>
<dbReference type="PROSITE" id="PS51318">
    <property type="entry name" value="TAT"/>
    <property type="match status" value="1"/>
</dbReference>
<comment type="similarity">
    <text evidence="2">Belongs to the bacterial solute-binding protein 2 family.</text>
</comment>
<dbReference type="SUPFAM" id="SSF53822">
    <property type="entry name" value="Periplasmic binding protein-like I"/>
    <property type="match status" value="1"/>
</dbReference>
<evidence type="ECO:0000256" key="4">
    <source>
        <dbReference type="SAM" id="SignalP"/>
    </source>
</evidence>
<dbReference type="Proteomes" id="UP000198959">
    <property type="component" value="Unassembled WGS sequence"/>
</dbReference>
<dbReference type="Pfam" id="PF13407">
    <property type="entry name" value="Peripla_BP_4"/>
    <property type="match status" value="1"/>
</dbReference>
<sequence length="335" mass="35042">MRLSPQRRAFLAASTAVTLGFGLAACSSSSKAGSPDGTPTVAMVTPESTGEFYGAMYCGAKAAAKEQGVDLKIQGTPEVTVDAEMQVLQSVLATEPDGLLLTVWDNNAFNQTLKPYTSTGKPLVMPDSYLSDDSQVQSIRTDSYKSSYDAALKVVEDFKVASGKVLIVTDAPGNAIQTARAEGFRDAIKTKAGLEVLEFQYVGGDAAKASQAVSSARSANKDLALVFSTNIGAGTGSANGIGDARDSIVHVGYDTSSAQVEELKGNGYDALIAQSPYKMGYESTTLISQLVKGEKKAADITEKTVYSPWALVTAANVGTADIAPYLYTTDCSKVS</sequence>
<name>A0A1C6T615_9ACTN</name>
<dbReference type="EMBL" id="FMHW01000002">
    <property type="protein sequence ID" value="SCL37012.1"/>
    <property type="molecule type" value="Genomic_DNA"/>
</dbReference>
<organism evidence="6 7">
    <name type="scientific">Micromonospora pallida</name>
    <dbReference type="NCBI Taxonomy" id="145854"/>
    <lineage>
        <taxon>Bacteria</taxon>
        <taxon>Bacillati</taxon>
        <taxon>Actinomycetota</taxon>
        <taxon>Actinomycetes</taxon>
        <taxon>Micromonosporales</taxon>
        <taxon>Micromonosporaceae</taxon>
        <taxon>Micromonospora</taxon>
    </lineage>
</organism>
<dbReference type="InterPro" id="IPR028082">
    <property type="entry name" value="Peripla_BP_I"/>
</dbReference>
<dbReference type="OrthoDB" id="3286068at2"/>
<dbReference type="InterPro" id="IPR025997">
    <property type="entry name" value="SBP_2_dom"/>
</dbReference>
<dbReference type="InterPro" id="IPR006311">
    <property type="entry name" value="TAT_signal"/>
</dbReference>
<dbReference type="RefSeq" id="WP_091647069.1">
    <property type="nucleotide sequence ID" value="NZ_FMHW01000002.1"/>
</dbReference>
<feature type="domain" description="Periplasmic binding protein" evidence="5">
    <location>
        <begin position="41"/>
        <end position="295"/>
    </location>
</feature>
<evidence type="ECO:0000259" key="5">
    <source>
        <dbReference type="Pfam" id="PF13407"/>
    </source>
</evidence>
<feature type="chain" id="PRO_5008746427" evidence="4">
    <location>
        <begin position="33"/>
        <end position="335"/>
    </location>
</feature>
<comment type="subcellular location">
    <subcellularLocation>
        <location evidence="1">Cell envelope</location>
    </subcellularLocation>
</comment>
<dbReference type="PROSITE" id="PS51257">
    <property type="entry name" value="PROKAR_LIPOPROTEIN"/>
    <property type="match status" value="1"/>
</dbReference>
<evidence type="ECO:0000313" key="7">
    <source>
        <dbReference type="Proteomes" id="UP000198959"/>
    </source>
</evidence>
<gene>
    <name evidence="6" type="ORF">GA0074692_4524</name>
</gene>
<evidence type="ECO:0000256" key="2">
    <source>
        <dbReference type="ARBA" id="ARBA00007639"/>
    </source>
</evidence>
<dbReference type="PANTHER" id="PTHR46847:SF1">
    <property type="entry name" value="D-ALLOSE-BINDING PERIPLASMIC PROTEIN-RELATED"/>
    <property type="match status" value="1"/>
</dbReference>